<keyword evidence="1" id="KW-0863">Zinc-finger</keyword>
<dbReference type="EMBL" id="LUEZ02000010">
    <property type="protein sequence ID" value="RDB29634.1"/>
    <property type="molecule type" value="Genomic_DNA"/>
</dbReference>
<reference evidence="3" key="1">
    <citation type="submission" date="2018-04" db="EMBL/GenBank/DDBJ databases">
        <title>Whole genome sequencing of Hypsizygus marmoreus.</title>
        <authorList>
            <person name="Choi I.-G."/>
            <person name="Min B."/>
            <person name="Kim J.-G."/>
            <person name="Kim S."/>
            <person name="Oh Y.-L."/>
            <person name="Kong W.-S."/>
            <person name="Park H."/>
            <person name="Jeong J."/>
            <person name="Song E.-S."/>
        </authorList>
    </citation>
    <scope>NUCLEOTIDE SEQUENCE [LARGE SCALE GENOMIC DNA]</scope>
    <source>
        <strain evidence="3">51987-8</strain>
    </source>
</reference>
<evidence type="ECO:0000259" key="2">
    <source>
        <dbReference type="PROSITE" id="PS50103"/>
    </source>
</evidence>
<dbReference type="InParanoid" id="A0A369KD19"/>
<gene>
    <name evidence="3" type="ORF">Hypma_015139</name>
</gene>
<protein>
    <recommendedName>
        <fullName evidence="2">C3H1-type domain-containing protein</fullName>
    </recommendedName>
</protein>
<organism evidence="3 4">
    <name type="scientific">Hypsizygus marmoreus</name>
    <name type="common">White beech mushroom</name>
    <name type="synonym">Agaricus marmoreus</name>
    <dbReference type="NCBI Taxonomy" id="39966"/>
    <lineage>
        <taxon>Eukaryota</taxon>
        <taxon>Fungi</taxon>
        <taxon>Dikarya</taxon>
        <taxon>Basidiomycota</taxon>
        <taxon>Agaricomycotina</taxon>
        <taxon>Agaricomycetes</taxon>
        <taxon>Agaricomycetidae</taxon>
        <taxon>Agaricales</taxon>
        <taxon>Tricholomatineae</taxon>
        <taxon>Lyophyllaceae</taxon>
        <taxon>Hypsizygus</taxon>
    </lineage>
</organism>
<dbReference type="GO" id="GO:0008270">
    <property type="term" value="F:zinc ion binding"/>
    <property type="evidence" value="ECO:0007669"/>
    <property type="project" value="UniProtKB-KW"/>
</dbReference>
<sequence>MPWHRRELRARKNASPSCIKTRKLLKYFTRNTGEVKQLIRLSQTAPLGFPSSEWDNIIKGNPINLDIVLSSLHHLGAPKENTGRLGSTEIKLGQNEPTRKVQTSGDWTSTWNAAIKATVFVFKHRESELRSYAEYIEGLFASKITGSHHLIISFDKAIRAEVAGAQACVLTDYHRFTRLQTAIMSHDGVEASHGSKKASASTKSDLPQLCNRFNSPKGCPNTSAACPFRHVCRRCHQPGHGKEACAVTDGREAWITT</sequence>
<feature type="domain" description="C3H1-type" evidence="2">
    <location>
        <begin position="204"/>
        <end position="233"/>
    </location>
</feature>
<dbReference type="Proteomes" id="UP000076154">
    <property type="component" value="Unassembled WGS sequence"/>
</dbReference>
<dbReference type="OrthoDB" id="2355984at2759"/>
<proteinExistence type="predicted"/>
<comment type="caution">
    <text evidence="3">The sequence shown here is derived from an EMBL/GenBank/DDBJ whole genome shotgun (WGS) entry which is preliminary data.</text>
</comment>
<evidence type="ECO:0000256" key="1">
    <source>
        <dbReference type="PROSITE-ProRule" id="PRU00723"/>
    </source>
</evidence>
<dbReference type="AlphaFoldDB" id="A0A369KD19"/>
<dbReference type="InterPro" id="IPR000571">
    <property type="entry name" value="Znf_CCCH"/>
</dbReference>
<keyword evidence="1" id="KW-0862">Zinc</keyword>
<dbReference type="PROSITE" id="PS50103">
    <property type="entry name" value="ZF_C3H1"/>
    <property type="match status" value="1"/>
</dbReference>
<feature type="zinc finger region" description="C3H1-type" evidence="1">
    <location>
        <begin position="204"/>
        <end position="233"/>
    </location>
</feature>
<keyword evidence="1" id="KW-0479">Metal-binding</keyword>
<name>A0A369KD19_HYPMA</name>
<evidence type="ECO:0000313" key="3">
    <source>
        <dbReference type="EMBL" id="RDB29634.1"/>
    </source>
</evidence>
<accession>A0A369KD19</accession>
<evidence type="ECO:0000313" key="4">
    <source>
        <dbReference type="Proteomes" id="UP000076154"/>
    </source>
</evidence>
<dbReference type="STRING" id="39966.A0A369KD19"/>
<keyword evidence="4" id="KW-1185">Reference proteome</keyword>